<dbReference type="InterPro" id="IPR017853">
    <property type="entry name" value="GH"/>
</dbReference>
<dbReference type="InterPro" id="IPR006102">
    <property type="entry name" value="Ig-like_GH2"/>
</dbReference>
<dbReference type="InterPro" id="IPR043534">
    <property type="entry name" value="EBDG/EBM"/>
</dbReference>
<feature type="signal peptide" evidence="7">
    <location>
        <begin position="1"/>
        <end position="23"/>
    </location>
</feature>
<dbReference type="CDD" id="cd04082">
    <property type="entry name" value="CBM35_pectate_lyase-like"/>
    <property type="match status" value="2"/>
</dbReference>
<dbReference type="Gene3D" id="2.60.40.10">
    <property type="entry name" value="Immunoglobulins"/>
    <property type="match status" value="4"/>
</dbReference>
<dbReference type="SUPFAM" id="SSF49785">
    <property type="entry name" value="Galactose-binding domain-like"/>
    <property type="match status" value="3"/>
</dbReference>
<evidence type="ECO:0000256" key="1">
    <source>
        <dbReference type="ARBA" id="ARBA00007401"/>
    </source>
</evidence>
<proteinExistence type="inferred from homology"/>
<evidence type="ECO:0000256" key="3">
    <source>
        <dbReference type="ARBA" id="ARBA00022801"/>
    </source>
</evidence>
<reference evidence="10 11" key="1">
    <citation type="submission" date="2020-08" db="EMBL/GenBank/DDBJ databases">
        <title>Genomic Encyclopedia of Type Strains, Phase IV (KMG-IV): sequencing the most valuable type-strain genomes for metagenomic binning, comparative biology and taxonomic classification.</title>
        <authorList>
            <person name="Goeker M."/>
        </authorList>
    </citation>
    <scope>NUCLEOTIDE SEQUENCE [LARGE SCALE GENOMIC DNA]</scope>
    <source>
        <strain evidence="10 11">DSM 45385</strain>
    </source>
</reference>
<dbReference type="PROSITE" id="PS50853">
    <property type="entry name" value="FN3"/>
    <property type="match status" value="1"/>
</dbReference>
<keyword evidence="4 10" id="KW-0326">Glycosidase</keyword>
<dbReference type="Pfam" id="PF18368">
    <property type="entry name" value="Ig_GlcNase"/>
    <property type="match status" value="1"/>
</dbReference>
<evidence type="ECO:0000256" key="6">
    <source>
        <dbReference type="SAM" id="MobiDB-lite"/>
    </source>
</evidence>
<dbReference type="Gene3D" id="2.60.120.260">
    <property type="entry name" value="Galactose-binding domain-like"/>
    <property type="match status" value="3"/>
</dbReference>
<evidence type="ECO:0000256" key="7">
    <source>
        <dbReference type="SAM" id="SignalP"/>
    </source>
</evidence>
<dbReference type="InterPro" id="IPR036156">
    <property type="entry name" value="Beta-gal/glucu_dom_sf"/>
</dbReference>
<dbReference type="InterPro" id="IPR054593">
    <property type="entry name" value="Beta-mannosidase-like_N2"/>
</dbReference>
<dbReference type="AlphaFoldDB" id="A0A7W8EK17"/>
<gene>
    <name evidence="10" type="ORF">HNR40_007734</name>
</gene>
<dbReference type="GO" id="GO:0030246">
    <property type="term" value="F:carbohydrate binding"/>
    <property type="evidence" value="ECO:0007669"/>
    <property type="project" value="InterPro"/>
</dbReference>
<dbReference type="InterPro" id="IPR003961">
    <property type="entry name" value="FN3_dom"/>
</dbReference>
<dbReference type="Pfam" id="PF03422">
    <property type="entry name" value="CBM_6"/>
    <property type="match status" value="2"/>
</dbReference>
<accession>A0A7W8EK17</accession>
<dbReference type="PANTHER" id="PTHR43536:SF1">
    <property type="entry name" value="MANNOSYLGLYCOPROTEIN ENDO-BETA-MANNOSIDASE"/>
    <property type="match status" value="1"/>
</dbReference>
<sequence length="1179" mass="125716">MARLLVALSLLMAAFGISLPAHAEAPSVTALPGYKIQSSAKVSDSGAAISTPGYAATGWYPVGPRSTVLAGLLENGVYPDPFFSTNMQSIPAADFDVAWWYRADFTLGAESGMRTMLDFSGVISGADVWVNGTQVVSGAAGAYTRHERDITAQARAGVNSIAFRINPNNPNSHLTIGWIDWVQLPRDDNMGIFRDVLIKRTAAVSLNNPHVITNLAVPALDRADLTIKADVRNHTTSPVTTTVRGTIGALTFSQDVSLAAGETRRITFNQTIGNPQVWWPYAMGAQPLYDLGLTATVGGVTSDTVSERFGVRKVESAKNASGRRYYKINGRNLLIRGGGWSPDIFLRPKIGYLEDKLRYVKDLGLNTIRIEGHLEGDELYDLADKHGILTLPGWECCNKWEGSFSSGDYPIAKASMLAEAVRLRNHPSVISFLIGSDNPPPAQKETGYLDALTQAEWQLPIVPVASDKSSPQLGNSGMKMPGPYDWVPPNYWYNKREGGAFGFNSETGAGPDVPTLDSLKRMMTPAQIDSLWQNPGATQYHRSPSSTFNNLSIYHNALRGRYGVPSGREDYVKKAQLAQYEAVRAQFEAYGRNFTDSTNPSTGVIYWMLNSGWSSLHWQLFDYYLDQGGSYWGAREANKPLHVQYSYDNDSVVVVNSTPNAAQNLQVKTDVFNLDGTAKYSNTATVNVPADGGKASAVTIPSISGLSSTYLVRLTLLRAGEEIDRNVYWLSTSDDVIDWSGNTWYYVPTSSYANLTGLNSMPRTSLSVTATTNTVTITNTGTAPALYLDVRMVDAAGTPVLPVTWSDNAISLWPGESKTLTASGTGANARVSGWNTATVTVPTGPPDVERPTPPTNLRVTGTTSSSVSLAWDPATDNVGVVGYDVQGGPSVTGTTATVSGLQPGTPYTFTVRARDAAGLVSDASNEVQATTGSGPADYQAEDAVISQGAVESNHAGFTGTGFVNLDNVVGSYVEWTVNAAAAGPANLEIRYANGTAVNRPLNVNGATADFPGTGAWSAWQTKTVPVQLQAGVNKIRATSTTANGGPNLDRLIVVPQQPGADHQAEDAVISQGVVESNHAGFTGTGFVNYDNVTGSYVEWTVTAAAAGTVDAVIRYANGTTVNRPLNVNGATVDFAGTGAWTTWQTKTVPVQLQAGVNKIRATATTANGGPNVDRLSIGP</sequence>
<dbReference type="Proteomes" id="UP000568380">
    <property type="component" value="Unassembled WGS sequence"/>
</dbReference>
<evidence type="ECO:0000256" key="5">
    <source>
        <dbReference type="ARBA" id="ARBA00023326"/>
    </source>
</evidence>
<dbReference type="EC" id="3.2.1.165" evidence="10"/>
<name>A0A7W8EK17_9ACTN</name>
<dbReference type="Pfam" id="PF00041">
    <property type="entry name" value="fn3"/>
    <property type="match status" value="1"/>
</dbReference>
<dbReference type="Gene3D" id="3.20.20.80">
    <property type="entry name" value="Glycosidases"/>
    <property type="match status" value="1"/>
</dbReference>
<feature type="region of interest" description="Disordered" evidence="6">
    <location>
        <begin position="841"/>
        <end position="870"/>
    </location>
</feature>
<evidence type="ECO:0000313" key="11">
    <source>
        <dbReference type="Proteomes" id="UP000568380"/>
    </source>
</evidence>
<dbReference type="SUPFAM" id="SSF49265">
    <property type="entry name" value="Fibronectin type III"/>
    <property type="match status" value="1"/>
</dbReference>
<dbReference type="InterPro" id="IPR036116">
    <property type="entry name" value="FN3_sf"/>
</dbReference>
<dbReference type="InterPro" id="IPR008979">
    <property type="entry name" value="Galactose-bd-like_sf"/>
</dbReference>
<comment type="similarity">
    <text evidence="1">Belongs to the glycosyl hydrolase 2 family.</text>
</comment>
<feature type="domain" description="CBM6" evidence="9">
    <location>
        <begin position="1060"/>
        <end position="1178"/>
    </location>
</feature>
<dbReference type="SUPFAM" id="SSF51445">
    <property type="entry name" value="(Trans)glycosidases"/>
    <property type="match status" value="1"/>
</dbReference>
<protein>
    <submittedName>
        <fullName evidence="10">Exo-1,4-beta-D-glucosaminidase</fullName>
        <ecNumber evidence="10">3.2.1.165</ecNumber>
    </submittedName>
</protein>
<dbReference type="EMBL" id="JACHIN010000012">
    <property type="protein sequence ID" value="MBB5082239.1"/>
    <property type="molecule type" value="Genomic_DNA"/>
</dbReference>
<keyword evidence="2 7" id="KW-0732">Signal</keyword>
<dbReference type="InterPro" id="IPR041351">
    <property type="entry name" value="Ig_GlcNase"/>
</dbReference>
<dbReference type="PANTHER" id="PTHR43536">
    <property type="entry name" value="MANNOSYLGLYCOPROTEIN ENDO-BETA-MANNOSIDASE"/>
    <property type="match status" value="1"/>
</dbReference>
<feature type="domain" description="CBM6" evidence="9">
    <location>
        <begin position="936"/>
        <end position="1054"/>
    </location>
</feature>
<keyword evidence="5" id="KW-0119">Carbohydrate metabolism</keyword>
<comment type="caution">
    <text evidence="10">The sequence shown here is derived from an EMBL/GenBank/DDBJ whole genome shotgun (WGS) entry which is preliminary data.</text>
</comment>
<dbReference type="InterPro" id="IPR041447">
    <property type="entry name" value="Mannosidase_ig"/>
</dbReference>
<dbReference type="InterPro" id="IPR006584">
    <property type="entry name" value="Cellulose-bd_IV"/>
</dbReference>
<evidence type="ECO:0000259" key="9">
    <source>
        <dbReference type="PROSITE" id="PS51175"/>
    </source>
</evidence>
<evidence type="ECO:0000313" key="10">
    <source>
        <dbReference type="EMBL" id="MBB5082239.1"/>
    </source>
</evidence>
<dbReference type="SMART" id="SM00060">
    <property type="entry name" value="FN3"/>
    <property type="match status" value="1"/>
</dbReference>
<dbReference type="Pfam" id="PF00703">
    <property type="entry name" value="Glyco_hydro_2"/>
    <property type="match status" value="1"/>
</dbReference>
<dbReference type="Pfam" id="PF22666">
    <property type="entry name" value="Glyco_hydro_2_N2"/>
    <property type="match status" value="1"/>
</dbReference>
<dbReference type="SUPFAM" id="SSF49303">
    <property type="entry name" value="beta-Galactosidase/glucuronidase domain"/>
    <property type="match status" value="3"/>
</dbReference>
<dbReference type="RefSeq" id="WP_184970249.1">
    <property type="nucleotide sequence ID" value="NZ_JACHIN010000012.1"/>
</dbReference>
<dbReference type="PROSITE" id="PS51175">
    <property type="entry name" value="CBM6"/>
    <property type="match status" value="2"/>
</dbReference>
<evidence type="ECO:0000256" key="4">
    <source>
        <dbReference type="ARBA" id="ARBA00023295"/>
    </source>
</evidence>
<keyword evidence="5" id="KW-0624">Polysaccharide degradation</keyword>
<dbReference type="GO" id="GO:0052761">
    <property type="term" value="F:exo-1,4-beta-D-glucosaminidase activity"/>
    <property type="evidence" value="ECO:0007669"/>
    <property type="project" value="UniProtKB-EC"/>
</dbReference>
<dbReference type="InterPro" id="IPR013783">
    <property type="entry name" value="Ig-like_fold"/>
</dbReference>
<feature type="chain" id="PRO_5030635237" evidence="7">
    <location>
        <begin position="24"/>
        <end position="1179"/>
    </location>
</feature>
<evidence type="ECO:0000256" key="2">
    <source>
        <dbReference type="ARBA" id="ARBA00022729"/>
    </source>
</evidence>
<dbReference type="CDD" id="cd00063">
    <property type="entry name" value="FN3"/>
    <property type="match status" value="1"/>
</dbReference>
<dbReference type="Pfam" id="PF17786">
    <property type="entry name" value="Mannosidase_ig"/>
    <property type="match status" value="1"/>
</dbReference>
<dbReference type="GO" id="GO:0000272">
    <property type="term" value="P:polysaccharide catabolic process"/>
    <property type="evidence" value="ECO:0007669"/>
    <property type="project" value="UniProtKB-KW"/>
</dbReference>
<feature type="compositionally biased region" description="Polar residues" evidence="6">
    <location>
        <begin position="855"/>
        <end position="868"/>
    </location>
</feature>
<dbReference type="SMART" id="SM00606">
    <property type="entry name" value="CBD_IV"/>
    <property type="match status" value="1"/>
</dbReference>
<keyword evidence="11" id="KW-1185">Reference proteome</keyword>
<keyword evidence="3 10" id="KW-0378">Hydrolase</keyword>
<feature type="domain" description="Fibronectin type-III" evidence="8">
    <location>
        <begin position="853"/>
        <end position="934"/>
    </location>
</feature>
<evidence type="ECO:0000259" key="8">
    <source>
        <dbReference type="PROSITE" id="PS50853"/>
    </source>
</evidence>
<dbReference type="InterPro" id="IPR005084">
    <property type="entry name" value="CBM6"/>
</dbReference>
<organism evidence="10 11">
    <name type="scientific">Nonomuraea endophytica</name>
    <dbReference type="NCBI Taxonomy" id="714136"/>
    <lineage>
        <taxon>Bacteria</taxon>
        <taxon>Bacillati</taxon>
        <taxon>Actinomycetota</taxon>
        <taxon>Actinomycetes</taxon>
        <taxon>Streptosporangiales</taxon>
        <taxon>Streptosporangiaceae</taxon>
        <taxon>Nonomuraea</taxon>
    </lineage>
</organism>